<dbReference type="HOGENOM" id="CLU_2738891_0_0_11"/>
<feature type="transmembrane region" description="Helical" evidence="1">
    <location>
        <begin position="40"/>
        <end position="61"/>
    </location>
</feature>
<dbReference type="EMBL" id="CP001966">
    <property type="protein sequence ID" value="ADG77045.1"/>
    <property type="molecule type" value="Genomic_DNA"/>
</dbReference>
<gene>
    <name evidence="2" type="ordered locus">Tpau_0404</name>
</gene>
<evidence type="ECO:0000313" key="2">
    <source>
        <dbReference type="EMBL" id="ADG77045.1"/>
    </source>
</evidence>
<reference evidence="2 3" key="2">
    <citation type="journal article" date="2011" name="Stand. Genomic Sci.">
        <title>Complete genome sequence of Tsukamurella paurometabola type strain (no. 33).</title>
        <authorList>
            <person name="Munk A.C."/>
            <person name="Lapidus A."/>
            <person name="Lucas S."/>
            <person name="Nolan M."/>
            <person name="Tice H."/>
            <person name="Cheng J.F."/>
            <person name="Del Rio T.G."/>
            <person name="Goodwin L."/>
            <person name="Pitluck S."/>
            <person name="Liolios K."/>
            <person name="Huntemann M."/>
            <person name="Ivanova N."/>
            <person name="Mavromatis K."/>
            <person name="Mikhailova N."/>
            <person name="Pati A."/>
            <person name="Chen A."/>
            <person name="Palaniappan K."/>
            <person name="Tapia R."/>
            <person name="Han C."/>
            <person name="Land M."/>
            <person name="Hauser L."/>
            <person name="Chang Y.J."/>
            <person name="Jeffries C.D."/>
            <person name="Brettin T."/>
            <person name="Yasawong M."/>
            <person name="Brambilla E.M."/>
            <person name="Rohde M."/>
            <person name="Sikorski J."/>
            <person name="Goker M."/>
            <person name="Detter J.C."/>
            <person name="Woyke T."/>
            <person name="Bristow J."/>
            <person name="Eisen J.A."/>
            <person name="Markowitz V."/>
            <person name="Hugenholtz P."/>
            <person name="Kyrpides N.C."/>
            <person name="Klenk H.P."/>
        </authorList>
    </citation>
    <scope>NUCLEOTIDE SEQUENCE [LARGE SCALE GENOMIC DNA]</scope>
    <source>
        <strain evidence="3">ATCC 8368 / DSM 20162 / CCUG 35730 / CIP 100753 / JCM 10117 / KCTC 9821 / NBRC 16120 / NCIMB 702349 / NCTC 13040</strain>
    </source>
</reference>
<sequence>MVEESGLTARRAWLLVVLGIVNVAVALARDWSQWPDFRTVLAAVIAVFGAAILGTGVFALVRAPWKRKSDE</sequence>
<proteinExistence type="predicted"/>
<dbReference type="Proteomes" id="UP000001213">
    <property type="component" value="Chromosome"/>
</dbReference>
<dbReference type="KEGG" id="tpr:Tpau_0404"/>
<keyword evidence="1" id="KW-0812">Transmembrane</keyword>
<keyword evidence="1" id="KW-0472">Membrane</keyword>
<evidence type="ECO:0000256" key="1">
    <source>
        <dbReference type="SAM" id="Phobius"/>
    </source>
</evidence>
<keyword evidence="1" id="KW-1133">Transmembrane helix</keyword>
<keyword evidence="3" id="KW-1185">Reference proteome</keyword>
<organism evidence="2 3">
    <name type="scientific">Tsukamurella paurometabola (strain ATCC 8368 / DSM 20162 / CCUG 35730 / CIP 100753 / JCM 10117 / KCTC 9821 / NBRC 16120 / NCIMB 702349 / NCTC 13040)</name>
    <name type="common">Corynebacterium paurometabolum</name>
    <dbReference type="NCBI Taxonomy" id="521096"/>
    <lineage>
        <taxon>Bacteria</taxon>
        <taxon>Bacillati</taxon>
        <taxon>Actinomycetota</taxon>
        <taxon>Actinomycetes</taxon>
        <taxon>Mycobacteriales</taxon>
        <taxon>Tsukamurellaceae</taxon>
        <taxon>Tsukamurella</taxon>
    </lineage>
</organism>
<name>D5URJ2_TSUPD</name>
<feature type="transmembrane region" description="Helical" evidence="1">
    <location>
        <begin position="12"/>
        <end position="28"/>
    </location>
</feature>
<evidence type="ECO:0000313" key="3">
    <source>
        <dbReference type="Proteomes" id="UP000001213"/>
    </source>
</evidence>
<protein>
    <submittedName>
        <fullName evidence="2">Uncharacterized protein</fullName>
    </submittedName>
</protein>
<dbReference type="AlphaFoldDB" id="D5URJ2"/>
<accession>D5URJ2</accession>
<reference evidence="3" key="1">
    <citation type="submission" date="2010-03" db="EMBL/GenBank/DDBJ databases">
        <title>The complete chromosome of Tsukamurella paurometabola DSM 20162.</title>
        <authorList>
            <consortium name="US DOE Joint Genome Institute (JGI-PGF)"/>
            <person name="Lucas S."/>
            <person name="Copeland A."/>
            <person name="Lapidus A."/>
            <person name="Glavina del Rio T."/>
            <person name="Dalin E."/>
            <person name="Tice H."/>
            <person name="Bruce D."/>
            <person name="Goodwin L."/>
            <person name="Pitluck S."/>
            <person name="Kyrpides N."/>
            <person name="Mavromatis K."/>
            <person name="Ivanova N."/>
            <person name="Mikhailova N."/>
            <person name="Munk A.C."/>
            <person name="Brettin T."/>
            <person name="Detter J.C."/>
            <person name="Tapia R."/>
            <person name="Han C."/>
            <person name="Larimer F."/>
            <person name="Land M."/>
            <person name="Hauser L."/>
            <person name="Markowitz V."/>
            <person name="Cheng J.-F."/>
            <person name="Hugenholtz P."/>
            <person name="Woyke T."/>
            <person name="Wu D."/>
            <person name="Jando M."/>
            <person name="Brambilla E."/>
            <person name="Klenk H.-P."/>
            <person name="Eisen J.A."/>
        </authorList>
    </citation>
    <scope>NUCLEOTIDE SEQUENCE [LARGE SCALE GENOMIC DNA]</scope>
    <source>
        <strain evidence="3">ATCC 8368 / DSM 20162 / CCUG 35730 / CIP 100753 / JCM 10117 / KCTC 9821 / NBRC 16120 / NCIMB 702349 / NCTC 13040</strain>
    </source>
</reference>
<dbReference type="RefSeq" id="WP_013125087.1">
    <property type="nucleotide sequence ID" value="NC_014158.1"/>
</dbReference>
<dbReference type="STRING" id="521096.Tpau_0404"/>